<evidence type="ECO:0000313" key="2">
    <source>
        <dbReference type="Proteomes" id="UP000774750"/>
    </source>
</evidence>
<proteinExistence type="predicted"/>
<reference evidence="1" key="2">
    <citation type="journal article" date="2021" name="Sci. Rep.">
        <title>The distribution of antibiotic resistance genes in chicken gut microbiota commensals.</title>
        <authorList>
            <person name="Juricova H."/>
            <person name="Matiasovicova J."/>
            <person name="Kubasova T."/>
            <person name="Cejkova D."/>
            <person name="Rychlik I."/>
        </authorList>
    </citation>
    <scope>NUCLEOTIDE SEQUENCE</scope>
    <source>
        <strain evidence="1">An559</strain>
    </source>
</reference>
<dbReference type="AlphaFoldDB" id="A0A938X546"/>
<comment type="caution">
    <text evidence="1">The sequence shown here is derived from an EMBL/GenBank/DDBJ whole genome shotgun (WGS) entry which is preliminary data.</text>
</comment>
<gene>
    <name evidence="1" type="ORF">H6A12_04425</name>
</gene>
<name>A0A938X546_9FIRM</name>
<dbReference type="Proteomes" id="UP000774750">
    <property type="component" value="Unassembled WGS sequence"/>
</dbReference>
<keyword evidence="2" id="KW-1185">Reference proteome</keyword>
<reference evidence="1" key="1">
    <citation type="submission" date="2020-08" db="EMBL/GenBank/DDBJ databases">
        <authorList>
            <person name="Cejkova D."/>
            <person name="Kubasova T."/>
            <person name="Jahodarova E."/>
            <person name="Rychlik I."/>
        </authorList>
    </citation>
    <scope>NUCLEOTIDE SEQUENCE</scope>
    <source>
        <strain evidence="1">An559</strain>
    </source>
</reference>
<evidence type="ECO:0000313" key="1">
    <source>
        <dbReference type="EMBL" id="MBM6920401.1"/>
    </source>
</evidence>
<organism evidence="1 2">
    <name type="scientific">Merdimmobilis hominis</name>
    <dbReference type="NCBI Taxonomy" id="2897707"/>
    <lineage>
        <taxon>Bacteria</taxon>
        <taxon>Bacillati</taxon>
        <taxon>Bacillota</taxon>
        <taxon>Clostridia</taxon>
        <taxon>Eubacteriales</taxon>
        <taxon>Oscillospiraceae</taxon>
        <taxon>Merdimmobilis</taxon>
    </lineage>
</organism>
<dbReference type="EMBL" id="JACJKY010000005">
    <property type="protein sequence ID" value="MBM6920401.1"/>
    <property type="molecule type" value="Genomic_DNA"/>
</dbReference>
<dbReference type="Pfam" id="PF06013">
    <property type="entry name" value="WXG100"/>
    <property type="match status" value="1"/>
</dbReference>
<dbReference type="RefSeq" id="WP_204445206.1">
    <property type="nucleotide sequence ID" value="NZ_JACJKY010000005.1"/>
</dbReference>
<dbReference type="InterPro" id="IPR036689">
    <property type="entry name" value="ESAT-6-like_sf"/>
</dbReference>
<protein>
    <submittedName>
        <fullName evidence="1">WXG100 family type VII secretion target</fullName>
    </submittedName>
</protein>
<dbReference type="InterPro" id="IPR010310">
    <property type="entry name" value="T7SS_ESAT-6-like"/>
</dbReference>
<sequence>MAVYRIRANLRKMESTAKKIRTEAGTYRRKGKELIQAVSSSQGWEGADAEAFRRQLAGFSDDLENMAKMMESYAAFLTEAANVYRTLQDTAVQQAKNLWW</sequence>
<dbReference type="SUPFAM" id="SSF140453">
    <property type="entry name" value="EsxAB dimer-like"/>
    <property type="match status" value="1"/>
</dbReference>
<dbReference type="Gene3D" id="1.10.287.1060">
    <property type="entry name" value="ESAT-6-like"/>
    <property type="match status" value="1"/>
</dbReference>
<accession>A0A938X546</accession>